<organism evidence="1 2">
    <name type="scientific">Irpex rosettiformis</name>
    <dbReference type="NCBI Taxonomy" id="378272"/>
    <lineage>
        <taxon>Eukaryota</taxon>
        <taxon>Fungi</taxon>
        <taxon>Dikarya</taxon>
        <taxon>Basidiomycota</taxon>
        <taxon>Agaricomycotina</taxon>
        <taxon>Agaricomycetes</taxon>
        <taxon>Polyporales</taxon>
        <taxon>Irpicaceae</taxon>
        <taxon>Irpex</taxon>
    </lineage>
</organism>
<name>A0ACB8TZT5_9APHY</name>
<comment type="caution">
    <text evidence="1">The sequence shown here is derived from an EMBL/GenBank/DDBJ whole genome shotgun (WGS) entry which is preliminary data.</text>
</comment>
<dbReference type="EMBL" id="MU274918">
    <property type="protein sequence ID" value="KAI0087339.1"/>
    <property type="molecule type" value="Genomic_DNA"/>
</dbReference>
<evidence type="ECO:0000313" key="1">
    <source>
        <dbReference type="EMBL" id="KAI0087339.1"/>
    </source>
</evidence>
<proteinExistence type="predicted"/>
<protein>
    <submittedName>
        <fullName evidence="1">Uncharacterized protein</fullName>
    </submittedName>
</protein>
<sequence>MSRPDPQRTPNPSLPSLRRPKRVVSAGGAARPNRPPTRRPSLSGGLTRAAGIAPVSGQKQAQRTSKTTQKLVVLPSEPQTKPLLAEDDEDIQHGYETDRGLRDVKSEGERMSKEQRQKAGFKRITAYCVSEGFKMKLLTGFLKREHNVQPRVFDEAVYVMYHLPLLPGYGPGINVRSSAAPAVIPTPIAIFEAGDGTSYDGPYLSSSAPTQLEGFSPGTSPNADTVYATDVDTPKLTPAELSVIPAPPQRRPSPPHDTDTFGEVVFFQYGVVVFFGLDASQEHSILEDVEGAGIMSKPRLEDRWEVEECHYEYKPYIAYPRIYNDFFTFKSHSTLLTLSVSHALAQSTLLARYETVAHDILSAPATTAIPIHLASTGSLKLSRTEALKLTGKLFKLRRDVNLVSNVLDIPDLFWEEGQASMRALYDAVRDYMEIGVRVGVLNEKLAVAEDLLDAIHDHLNTNAMDRITWIIIWLIVAACLVEMGEVLARLVVHATSRTVEVPDVATIANMTGDQAIQVLQQLALSKR</sequence>
<keyword evidence="2" id="KW-1185">Reference proteome</keyword>
<reference evidence="1" key="1">
    <citation type="journal article" date="2021" name="Environ. Microbiol.">
        <title>Gene family expansions and transcriptome signatures uncover fungal adaptations to wood decay.</title>
        <authorList>
            <person name="Hage H."/>
            <person name="Miyauchi S."/>
            <person name="Viragh M."/>
            <person name="Drula E."/>
            <person name="Min B."/>
            <person name="Chaduli D."/>
            <person name="Navarro D."/>
            <person name="Favel A."/>
            <person name="Norest M."/>
            <person name="Lesage-Meessen L."/>
            <person name="Balint B."/>
            <person name="Merenyi Z."/>
            <person name="de Eugenio L."/>
            <person name="Morin E."/>
            <person name="Martinez A.T."/>
            <person name="Baldrian P."/>
            <person name="Stursova M."/>
            <person name="Martinez M.J."/>
            <person name="Novotny C."/>
            <person name="Magnuson J.K."/>
            <person name="Spatafora J.W."/>
            <person name="Maurice S."/>
            <person name="Pangilinan J."/>
            <person name="Andreopoulos W."/>
            <person name="LaButti K."/>
            <person name="Hundley H."/>
            <person name="Na H."/>
            <person name="Kuo A."/>
            <person name="Barry K."/>
            <person name="Lipzen A."/>
            <person name="Henrissat B."/>
            <person name="Riley R."/>
            <person name="Ahrendt S."/>
            <person name="Nagy L.G."/>
            <person name="Grigoriev I.V."/>
            <person name="Martin F."/>
            <person name="Rosso M.N."/>
        </authorList>
    </citation>
    <scope>NUCLEOTIDE SEQUENCE</scope>
    <source>
        <strain evidence="1">CBS 384.51</strain>
    </source>
</reference>
<gene>
    <name evidence="1" type="ORF">BDY19DRAFT_893087</name>
</gene>
<evidence type="ECO:0000313" key="2">
    <source>
        <dbReference type="Proteomes" id="UP001055072"/>
    </source>
</evidence>
<dbReference type="Proteomes" id="UP001055072">
    <property type="component" value="Unassembled WGS sequence"/>
</dbReference>
<accession>A0ACB8TZT5</accession>